<proteinExistence type="evidence at transcript level"/>
<evidence type="ECO:0000256" key="1">
    <source>
        <dbReference type="SAM" id="MobiDB-lite"/>
    </source>
</evidence>
<reference evidence="2" key="1">
    <citation type="journal article" date="2007" name="PLoS Biol.">
        <title>Rate of evolution in brain-expressed genes in humans and other primates.</title>
        <authorList>
            <person name="Wang H.-Y."/>
            <person name="Chien H.-C."/>
            <person name="Osada N."/>
            <person name="Hashimoto K."/>
            <person name="Sugano S."/>
            <person name="Gojobori T."/>
            <person name="Chou C.-K."/>
            <person name="Tsai S.-F."/>
            <person name="Wu C.-I."/>
            <person name="Shen C.-K.J."/>
        </authorList>
    </citation>
    <scope>NUCLEOTIDE SEQUENCE</scope>
</reference>
<protein>
    <submittedName>
        <fullName evidence="2">Macaca fascicularis brain cDNA clone: QmoA-11219, similar to human nuclear receptor subfamily 1, group H, member 2 (NR1H2), mRNA, RefSeq: NM_007121.1</fullName>
    </submittedName>
</protein>
<evidence type="ECO:0000313" key="2">
    <source>
        <dbReference type="EMBL" id="BAE87574.1"/>
    </source>
</evidence>
<accession>I7G8B0</accession>
<dbReference type="AlphaFoldDB" id="I7G8B0"/>
<keyword evidence="2" id="KW-0675">Receptor</keyword>
<feature type="compositionally biased region" description="Basic residues" evidence="1">
    <location>
        <begin position="136"/>
        <end position="146"/>
    </location>
</feature>
<name>I7G8B0_MACFA</name>
<dbReference type="EMBL" id="AB170511">
    <property type="protein sequence ID" value="BAE87574.1"/>
    <property type="molecule type" value="mRNA"/>
</dbReference>
<feature type="region of interest" description="Disordered" evidence="1">
    <location>
        <begin position="107"/>
        <end position="176"/>
    </location>
</feature>
<organism evidence="2">
    <name type="scientific">Macaca fascicularis</name>
    <name type="common">Crab-eating macaque</name>
    <name type="synonym">Cynomolgus monkey</name>
    <dbReference type="NCBI Taxonomy" id="9541"/>
    <lineage>
        <taxon>Eukaryota</taxon>
        <taxon>Metazoa</taxon>
        <taxon>Chordata</taxon>
        <taxon>Craniata</taxon>
        <taxon>Vertebrata</taxon>
        <taxon>Euteleostomi</taxon>
        <taxon>Mammalia</taxon>
        <taxon>Eutheria</taxon>
        <taxon>Euarchontoglires</taxon>
        <taxon>Primates</taxon>
        <taxon>Haplorrhini</taxon>
        <taxon>Catarrhini</taxon>
        <taxon>Cercopithecidae</taxon>
        <taxon>Cercopithecinae</taxon>
        <taxon>Macaca</taxon>
    </lineage>
</organism>
<sequence>MSQALMRPAQPAAWTGSSQILKRSQCASERRAQPRRCWATSFAASAGTRPPASTTMCLAAKAARASSGAVWSVAGPVAMPAGAVEPARWTLSCWRKCQQCRLLQVQGGRDDGSSASSLKNRSGRRRFGSSSSSSHSHSRSRLRGRRAAAAQPLGLGHPLVDLRQAARAPGKARVSS</sequence>